<evidence type="ECO:0000256" key="3">
    <source>
        <dbReference type="ARBA" id="ARBA00023015"/>
    </source>
</evidence>
<dbReference type="GO" id="GO:0003677">
    <property type="term" value="F:DNA binding"/>
    <property type="evidence" value="ECO:0007669"/>
    <property type="project" value="InterPro"/>
</dbReference>
<keyword evidence="8" id="KW-1185">Reference proteome</keyword>
<dbReference type="CDD" id="cd00067">
    <property type="entry name" value="GAL4"/>
    <property type="match status" value="1"/>
</dbReference>
<evidence type="ECO:0000259" key="6">
    <source>
        <dbReference type="PROSITE" id="PS50048"/>
    </source>
</evidence>
<dbReference type="InterPro" id="IPR001138">
    <property type="entry name" value="Zn2Cys6_DnaBD"/>
</dbReference>
<reference evidence="7 8" key="1">
    <citation type="submission" date="2016-07" db="EMBL/GenBank/DDBJ databases">
        <title>Multiple horizontal gene transfer events from other fungi enriched the ability of initially mycotrophic Trichoderma (Ascomycota) to feed on dead plant biomass.</title>
        <authorList>
            <consortium name="DOE Joint Genome Institute"/>
            <person name="Aerts A."/>
            <person name="Atanasova L."/>
            <person name="Chenthamara K."/>
            <person name="Zhang J."/>
            <person name="Grujic M."/>
            <person name="Henrissat B."/>
            <person name="Kuo A."/>
            <person name="Salamov A."/>
            <person name="Lipzen A."/>
            <person name="Labutti K."/>
            <person name="Barry K."/>
            <person name="Miao Y."/>
            <person name="Rahimi M.J."/>
            <person name="Shen Q."/>
            <person name="Grigoriev I.V."/>
            <person name="Kubicek C.P."/>
            <person name="Druzhinina I.S."/>
        </authorList>
    </citation>
    <scope>NUCLEOTIDE SEQUENCE [LARGE SCALE GENOMIC DNA]</scope>
    <source>
        <strain evidence="7 8">ATCC 18648</strain>
    </source>
</reference>
<dbReference type="Gene3D" id="4.10.240.10">
    <property type="entry name" value="Zn(2)-C6 fungal-type DNA-binding domain"/>
    <property type="match status" value="1"/>
</dbReference>
<keyword evidence="3" id="KW-0805">Transcription regulation</keyword>
<keyword evidence="5" id="KW-0539">Nucleus</keyword>
<comment type="subcellular location">
    <subcellularLocation>
        <location evidence="1">Nucleus</location>
    </subcellularLocation>
</comment>
<dbReference type="EMBL" id="KZ679142">
    <property type="protein sequence ID" value="PTB72216.1"/>
    <property type="molecule type" value="Genomic_DNA"/>
</dbReference>
<evidence type="ECO:0000256" key="4">
    <source>
        <dbReference type="ARBA" id="ARBA00023163"/>
    </source>
</evidence>
<proteinExistence type="predicted"/>
<dbReference type="SUPFAM" id="SSF57701">
    <property type="entry name" value="Zn2/Cys6 DNA-binding domain"/>
    <property type="match status" value="1"/>
</dbReference>
<evidence type="ECO:0000313" key="8">
    <source>
        <dbReference type="Proteomes" id="UP000240760"/>
    </source>
</evidence>
<dbReference type="AlphaFoldDB" id="A0A2T4BSI0"/>
<keyword evidence="4" id="KW-0804">Transcription</keyword>
<dbReference type="Proteomes" id="UP000240760">
    <property type="component" value="Unassembled WGS sequence"/>
</dbReference>
<organism evidence="7 8">
    <name type="scientific">Trichoderma longibrachiatum ATCC 18648</name>
    <dbReference type="NCBI Taxonomy" id="983965"/>
    <lineage>
        <taxon>Eukaryota</taxon>
        <taxon>Fungi</taxon>
        <taxon>Dikarya</taxon>
        <taxon>Ascomycota</taxon>
        <taxon>Pezizomycotina</taxon>
        <taxon>Sordariomycetes</taxon>
        <taxon>Hypocreomycetidae</taxon>
        <taxon>Hypocreales</taxon>
        <taxon>Hypocreaceae</taxon>
        <taxon>Trichoderma</taxon>
    </lineage>
</organism>
<dbReference type="InterPro" id="IPR036864">
    <property type="entry name" value="Zn2-C6_fun-type_DNA-bd_sf"/>
</dbReference>
<name>A0A2T4BSI0_TRILO</name>
<dbReference type="PANTHER" id="PTHR47338">
    <property type="entry name" value="ZN(II)2CYS6 TRANSCRIPTION FACTOR (EUROFUNG)-RELATED"/>
    <property type="match status" value="1"/>
</dbReference>
<evidence type="ECO:0000256" key="1">
    <source>
        <dbReference type="ARBA" id="ARBA00004123"/>
    </source>
</evidence>
<evidence type="ECO:0000313" key="7">
    <source>
        <dbReference type="EMBL" id="PTB72216.1"/>
    </source>
</evidence>
<dbReference type="PROSITE" id="PS50048">
    <property type="entry name" value="ZN2_CY6_FUNGAL_2"/>
    <property type="match status" value="1"/>
</dbReference>
<dbReference type="InterPro" id="IPR050815">
    <property type="entry name" value="TF_fung"/>
</dbReference>
<sequence length="601" mass="67741">MSTPAKPQNVCRGCRSRKKRCDGSRPSCSSCLARGELCYYEKSNRRYLQDDRTIGRANSNLYPSASQFWSSWPVDEVDALLGLEANEMDLVPPLQDAFEWPMPNGDLTVASALNPCLGRQTSSTLSLNSASATPPSEPKLPDLPDILQLVDLFFEKGYRYFPIIHRQSTIDAIHSDGADGIPPVLLYAIIAVAAGFHPNAQIRQLQQSWYEQAKSLVSKEIHQPHHVLQTLQSAVLVIYLGLALVDYSSSIVILGEAWRKTVAVAHSYGDGLRNLIVQTLGTQEKAKWIEKEEITRISWMLFIMDRGMCYPIGLMHAIDDRRMKLEFPMSEDDFQGTEAPSPCPLNRFTYNLDTLMTTMRDRSLQGSATQLQYIILGYAILGRISEALDHSDDGDEARRERLDALCTHLAKIRLMLPRSATELSMARYDEFMEVVWLNILLNACTVLLHHRPLREGESLDDAESDTAKNWPHCVAAARNTISVLRDASRVSIDFVSNAHFPSLLFTCSRILLVEYFYPSRCGKGARDPKLREDLEVVALTYTRMREEWRGLGQKFGKGMYFYLRQGEGFARETKAGGARSLLGVCDTWITIPDDFDLTIPR</sequence>
<protein>
    <recommendedName>
        <fullName evidence="6">Zn(2)-C6 fungal-type domain-containing protein</fullName>
    </recommendedName>
</protein>
<dbReference type="PANTHER" id="PTHR47338:SF10">
    <property type="entry name" value="TRANSCRIPTION FACTOR DOMAIN-CONTAINING PROTEIN-RELATED"/>
    <property type="match status" value="1"/>
</dbReference>
<dbReference type="GO" id="GO:0000981">
    <property type="term" value="F:DNA-binding transcription factor activity, RNA polymerase II-specific"/>
    <property type="evidence" value="ECO:0007669"/>
    <property type="project" value="InterPro"/>
</dbReference>
<evidence type="ECO:0000256" key="5">
    <source>
        <dbReference type="ARBA" id="ARBA00023242"/>
    </source>
</evidence>
<feature type="domain" description="Zn(2)-C6 fungal-type" evidence="6">
    <location>
        <begin position="10"/>
        <end position="40"/>
    </location>
</feature>
<accession>A0A2T4BSI0</accession>
<dbReference type="GO" id="GO:0008270">
    <property type="term" value="F:zinc ion binding"/>
    <property type="evidence" value="ECO:0007669"/>
    <property type="project" value="InterPro"/>
</dbReference>
<evidence type="ECO:0000256" key="2">
    <source>
        <dbReference type="ARBA" id="ARBA00022723"/>
    </source>
</evidence>
<dbReference type="Pfam" id="PF04082">
    <property type="entry name" value="Fungal_trans"/>
    <property type="match status" value="1"/>
</dbReference>
<dbReference type="OrthoDB" id="2943660at2759"/>
<dbReference type="GO" id="GO:0005634">
    <property type="term" value="C:nucleus"/>
    <property type="evidence" value="ECO:0007669"/>
    <property type="project" value="UniProtKB-SubCell"/>
</dbReference>
<dbReference type="Pfam" id="PF00172">
    <property type="entry name" value="Zn_clus"/>
    <property type="match status" value="1"/>
</dbReference>
<dbReference type="CDD" id="cd12148">
    <property type="entry name" value="fungal_TF_MHR"/>
    <property type="match status" value="1"/>
</dbReference>
<dbReference type="SMART" id="SM00066">
    <property type="entry name" value="GAL4"/>
    <property type="match status" value="1"/>
</dbReference>
<dbReference type="STRING" id="983965.A0A2T4BSI0"/>
<dbReference type="GO" id="GO:0006351">
    <property type="term" value="P:DNA-templated transcription"/>
    <property type="evidence" value="ECO:0007669"/>
    <property type="project" value="InterPro"/>
</dbReference>
<dbReference type="PROSITE" id="PS00463">
    <property type="entry name" value="ZN2_CY6_FUNGAL_1"/>
    <property type="match status" value="1"/>
</dbReference>
<keyword evidence="2" id="KW-0479">Metal-binding</keyword>
<gene>
    <name evidence="7" type="ORF">M440DRAFT_1342416</name>
</gene>
<dbReference type="InterPro" id="IPR007219">
    <property type="entry name" value="XnlR_reg_dom"/>
</dbReference>